<dbReference type="SUPFAM" id="SSF57850">
    <property type="entry name" value="RING/U-box"/>
    <property type="match status" value="1"/>
</dbReference>
<keyword evidence="10" id="KW-0808">Transferase</keyword>
<evidence type="ECO:0000313" key="10">
    <source>
        <dbReference type="EMBL" id="ROT77168.1"/>
    </source>
</evidence>
<evidence type="ECO:0000256" key="6">
    <source>
        <dbReference type="SAM" id="MobiDB-lite"/>
    </source>
</evidence>
<keyword evidence="1" id="KW-0479">Metal-binding</keyword>
<dbReference type="EMBL" id="QCYY01001562">
    <property type="protein sequence ID" value="ROT77168.1"/>
    <property type="molecule type" value="Genomic_DNA"/>
</dbReference>
<dbReference type="SMART" id="SM00336">
    <property type="entry name" value="BBOX"/>
    <property type="match status" value="1"/>
</dbReference>
<dbReference type="PROSITE" id="PS51867">
    <property type="entry name" value="ZF_RING_GID"/>
    <property type="match status" value="1"/>
</dbReference>
<accession>A0A3R7N4P8</accession>
<keyword evidence="11" id="KW-1185">Reference proteome</keyword>
<dbReference type="InterPro" id="IPR027370">
    <property type="entry name" value="Znf-RING_euk"/>
</dbReference>
<dbReference type="InterPro" id="IPR000315">
    <property type="entry name" value="Znf_B-box"/>
</dbReference>
<evidence type="ECO:0000259" key="8">
    <source>
        <dbReference type="PROSITE" id="PS50119"/>
    </source>
</evidence>
<comment type="caution">
    <text evidence="10">The sequence shown here is derived from an EMBL/GenBank/DDBJ whole genome shotgun (WGS) entry which is preliminary data.</text>
</comment>
<dbReference type="InterPro" id="IPR013083">
    <property type="entry name" value="Znf_RING/FYVE/PHD"/>
</dbReference>
<dbReference type="SUPFAM" id="SSF50891">
    <property type="entry name" value="Cyclophilin-like"/>
    <property type="match status" value="1"/>
</dbReference>
<dbReference type="InterPro" id="IPR017907">
    <property type="entry name" value="Znf_RING_CS"/>
</dbReference>
<dbReference type="SUPFAM" id="SSF57845">
    <property type="entry name" value="B-box zinc-binding domain"/>
    <property type="match status" value="1"/>
</dbReference>
<dbReference type="InterPro" id="IPR013087">
    <property type="entry name" value="Znf_C2H2_type"/>
</dbReference>
<dbReference type="GO" id="GO:0008168">
    <property type="term" value="F:methyltransferase activity"/>
    <property type="evidence" value="ECO:0007669"/>
    <property type="project" value="UniProtKB-KW"/>
</dbReference>
<reference evidence="10 11" key="2">
    <citation type="submission" date="2019-01" db="EMBL/GenBank/DDBJ databases">
        <title>The decoding of complex shrimp genome reveals the adaptation for benthos swimmer, frequently molting mechanism and breeding impact on genome.</title>
        <authorList>
            <person name="Sun Y."/>
            <person name="Gao Y."/>
            <person name="Yu Y."/>
        </authorList>
    </citation>
    <scope>NUCLEOTIDE SEQUENCE [LARGE SCALE GENOMIC DNA]</scope>
    <source>
        <tissue evidence="10">Muscle</tissue>
    </source>
</reference>
<protein>
    <submittedName>
        <fullName evidence="10">Protein-l-isoaspartate(D-aspartate) o-methyltransferase-like</fullName>
    </submittedName>
</protein>
<dbReference type="AlphaFoldDB" id="A0A3R7N4P8"/>
<evidence type="ECO:0000256" key="1">
    <source>
        <dbReference type="ARBA" id="ARBA00022723"/>
    </source>
</evidence>
<gene>
    <name evidence="10" type="ORF">C7M84_004197</name>
</gene>
<name>A0A3R7N4P8_PENVA</name>
<evidence type="ECO:0000256" key="5">
    <source>
        <dbReference type="PROSITE-ProRule" id="PRU01215"/>
    </source>
</evidence>
<reference evidence="10 11" key="1">
    <citation type="submission" date="2018-04" db="EMBL/GenBank/DDBJ databases">
        <authorList>
            <person name="Zhang X."/>
            <person name="Yuan J."/>
            <person name="Li F."/>
            <person name="Xiang J."/>
        </authorList>
    </citation>
    <scope>NUCLEOTIDE SEQUENCE [LARGE SCALE GENOMIC DNA]</scope>
    <source>
        <tissue evidence="10">Muscle</tissue>
    </source>
</reference>
<proteinExistence type="predicted"/>
<dbReference type="Gene3D" id="3.30.160.60">
    <property type="entry name" value="Classic Zinc Finger"/>
    <property type="match status" value="1"/>
</dbReference>
<dbReference type="OrthoDB" id="6105938at2759"/>
<dbReference type="GO" id="GO:0008270">
    <property type="term" value="F:zinc ion binding"/>
    <property type="evidence" value="ECO:0007669"/>
    <property type="project" value="UniProtKB-KW"/>
</dbReference>
<keyword evidence="2 4" id="KW-0863">Zinc-finger</keyword>
<dbReference type="PANTHER" id="PTHR25462:SF296">
    <property type="entry name" value="MEIOTIC P26, ISOFORM F"/>
    <property type="match status" value="1"/>
</dbReference>
<feature type="region of interest" description="Disordered" evidence="6">
    <location>
        <begin position="208"/>
        <end position="280"/>
    </location>
</feature>
<dbReference type="Gene3D" id="3.30.40.10">
    <property type="entry name" value="Zinc/RING finger domain, C3HC4 (zinc finger)"/>
    <property type="match status" value="1"/>
</dbReference>
<evidence type="ECO:0000313" key="11">
    <source>
        <dbReference type="Proteomes" id="UP000283509"/>
    </source>
</evidence>
<dbReference type="InterPro" id="IPR044063">
    <property type="entry name" value="ZF_RING_GID"/>
</dbReference>
<dbReference type="InterPro" id="IPR001841">
    <property type="entry name" value="Znf_RING"/>
</dbReference>
<dbReference type="GO" id="GO:0061630">
    <property type="term" value="F:ubiquitin protein ligase activity"/>
    <property type="evidence" value="ECO:0007669"/>
    <property type="project" value="InterPro"/>
</dbReference>
<keyword evidence="10" id="KW-0489">Methyltransferase</keyword>
<feature type="domain" description="RING-type" evidence="7">
    <location>
        <begin position="8"/>
        <end position="51"/>
    </location>
</feature>
<dbReference type="InterPro" id="IPR029000">
    <property type="entry name" value="Cyclophilin-like_dom_sf"/>
</dbReference>
<organism evidence="10 11">
    <name type="scientific">Penaeus vannamei</name>
    <name type="common">Whiteleg shrimp</name>
    <name type="synonym">Litopenaeus vannamei</name>
    <dbReference type="NCBI Taxonomy" id="6689"/>
    <lineage>
        <taxon>Eukaryota</taxon>
        <taxon>Metazoa</taxon>
        <taxon>Ecdysozoa</taxon>
        <taxon>Arthropoda</taxon>
        <taxon>Crustacea</taxon>
        <taxon>Multicrustacea</taxon>
        <taxon>Malacostraca</taxon>
        <taxon>Eumalacostraca</taxon>
        <taxon>Eucarida</taxon>
        <taxon>Decapoda</taxon>
        <taxon>Dendrobranchiata</taxon>
        <taxon>Penaeoidea</taxon>
        <taxon>Penaeidae</taxon>
        <taxon>Penaeus</taxon>
    </lineage>
</organism>
<keyword evidence="3" id="KW-0862">Zinc</keyword>
<dbReference type="InterPro" id="IPR047153">
    <property type="entry name" value="TRIM45/56/19-like"/>
</dbReference>
<dbReference type="GO" id="GO:0032259">
    <property type="term" value="P:methylation"/>
    <property type="evidence" value="ECO:0007669"/>
    <property type="project" value="UniProtKB-KW"/>
</dbReference>
<feature type="zinc finger region" description="RING-Gid-type" evidence="5">
    <location>
        <begin position="8"/>
        <end position="50"/>
    </location>
</feature>
<dbReference type="Proteomes" id="UP000283509">
    <property type="component" value="Unassembled WGS sequence"/>
</dbReference>
<dbReference type="PROSITE" id="PS50119">
    <property type="entry name" value="ZF_BBOX"/>
    <property type="match status" value="1"/>
</dbReference>
<dbReference type="Gene3D" id="2.40.100.10">
    <property type="entry name" value="Cyclophilin-like"/>
    <property type="match status" value="1"/>
</dbReference>
<sequence length="514" mass="56907">MMEGALTCPVCSHVYECGERDPLVLPCGHTFCRGCLVSLEVDACFACPSCRASHRSESLDAFPVNFSLLNLSQQSHGRVFMRENSCSSHGEPLNYWCRECQQLLCGCCILKLHLKEGHDVVHTSDFITEKKKDIKKQAKRLSQVLTESKESVVQKFHLCVLKIVELCGESETILTKDEELQKISSEAKTFNEVESILVSETRLQSLQQDRVGEVPLPSTGDAPHPGRTREYLDVPDGDRTVDEECSQGQYPVLDFQDDKDPSPEYVSGQMEPKSPEIGAHGNRLTTSTSFSNLLPWPLKCSVVAKDGRQTTMQREEGLVLVGALSHHMHDAHFTVQMAVVESMVHPEYPQVFLELHAGERYLGRLVIRLWGRLRRAQHFKALCLASFGPSYTGSRLEYVGNKNQPGEFIVGGGYLDQDSKRSSRGLMDDLEWGGQFAGEDAEGLLQGAGGGHREYDALFCICSRTDAAGKSQCPFGEVVLGMEVVRAAAQHEPIAEVRVSRCGVVLPESCGIRT</sequence>
<dbReference type="Pfam" id="PF13445">
    <property type="entry name" value="zf-RING_UBOX"/>
    <property type="match status" value="1"/>
</dbReference>
<evidence type="ECO:0000256" key="2">
    <source>
        <dbReference type="ARBA" id="ARBA00022771"/>
    </source>
</evidence>
<feature type="compositionally biased region" description="Basic and acidic residues" evidence="6">
    <location>
        <begin position="227"/>
        <end position="242"/>
    </location>
</feature>
<dbReference type="PANTHER" id="PTHR25462">
    <property type="entry name" value="BONUS, ISOFORM C-RELATED"/>
    <property type="match status" value="1"/>
</dbReference>
<dbReference type="Pfam" id="PF00643">
    <property type="entry name" value="zf-B_box"/>
    <property type="match status" value="1"/>
</dbReference>
<evidence type="ECO:0000256" key="3">
    <source>
        <dbReference type="ARBA" id="ARBA00022833"/>
    </source>
</evidence>
<evidence type="ECO:0000259" key="9">
    <source>
        <dbReference type="PROSITE" id="PS51867"/>
    </source>
</evidence>
<dbReference type="PROSITE" id="PS00028">
    <property type="entry name" value="ZINC_FINGER_C2H2_1"/>
    <property type="match status" value="2"/>
</dbReference>
<evidence type="ECO:0000259" key="7">
    <source>
        <dbReference type="PROSITE" id="PS50089"/>
    </source>
</evidence>
<dbReference type="PROSITE" id="PS50089">
    <property type="entry name" value="ZF_RING_2"/>
    <property type="match status" value="1"/>
</dbReference>
<feature type="domain" description="B box-type" evidence="8">
    <location>
        <begin position="81"/>
        <end position="123"/>
    </location>
</feature>
<dbReference type="SMART" id="SM00184">
    <property type="entry name" value="RING"/>
    <property type="match status" value="1"/>
</dbReference>
<feature type="domain" description="RING-Gid-type" evidence="9">
    <location>
        <begin position="8"/>
        <end position="50"/>
    </location>
</feature>
<dbReference type="PROSITE" id="PS00518">
    <property type="entry name" value="ZF_RING_1"/>
    <property type="match status" value="1"/>
</dbReference>
<evidence type="ECO:0000256" key="4">
    <source>
        <dbReference type="PROSITE-ProRule" id="PRU00024"/>
    </source>
</evidence>